<evidence type="ECO:0000313" key="7">
    <source>
        <dbReference type="EMBL" id="MFC4723983.1"/>
    </source>
</evidence>
<evidence type="ECO:0000256" key="2">
    <source>
        <dbReference type="ARBA" id="ARBA00022692"/>
    </source>
</evidence>
<dbReference type="InterPro" id="IPR037682">
    <property type="entry name" value="TonB_C"/>
</dbReference>
<dbReference type="InterPro" id="IPR003538">
    <property type="entry name" value="TonB"/>
</dbReference>
<dbReference type="SUPFAM" id="SSF74653">
    <property type="entry name" value="TolA/TonB C-terminal domain"/>
    <property type="match status" value="1"/>
</dbReference>
<comment type="function">
    <text evidence="5">Interacts with outer membrane receptor proteins that carry out high-affinity binding and energy dependent uptake into the periplasmic space of specific substrates. It could act to transduce energy from the cytoplasmic membrane to specific energy-requiring processes in the outer membrane, resulting in the release into the periplasm of ligands bound by these outer membrane proteins.</text>
</comment>
<keyword evidence="2" id="KW-0812">Transmembrane</keyword>
<accession>A0ABV9NAE4</accession>
<keyword evidence="5" id="KW-0735">Signal-anchor</keyword>
<keyword evidence="4" id="KW-0472">Membrane</keyword>
<dbReference type="NCBIfam" id="TIGR01352">
    <property type="entry name" value="tonB_Cterm"/>
    <property type="match status" value="1"/>
</dbReference>
<dbReference type="RefSeq" id="WP_382436018.1">
    <property type="nucleotide sequence ID" value="NZ_JBHSGQ010000001.1"/>
</dbReference>
<dbReference type="PRINTS" id="PR01374">
    <property type="entry name" value="TONBPROTEIN"/>
</dbReference>
<dbReference type="Gene3D" id="3.30.1150.10">
    <property type="match status" value="1"/>
</dbReference>
<comment type="caution">
    <text evidence="7">The sequence shown here is derived from an EMBL/GenBank/DDBJ whole genome shotgun (WGS) entry which is preliminary data.</text>
</comment>
<evidence type="ECO:0000313" key="8">
    <source>
        <dbReference type="Proteomes" id="UP001596024"/>
    </source>
</evidence>
<comment type="subcellular location">
    <subcellularLocation>
        <location evidence="5">Cell inner membrane</location>
        <topology evidence="5">Single-pass membrane protein</topology>
        <orientation evidence="5">Periplasmic side</orientation>
    </subcellularLocation>
    <subcellularLocation>
        <location evidence="1">Membrane</location>
        <topology evidence="1">Single-pass membrane protein</topology>
    </subcellularLocation>
</comment>
<keyword evidence="5" id="KW-0997">Cell inner membrane</keyword>
<dbReference type="InterPro" id="IPR006260">
    <property type="entry name" value="TonB/TolA_C"/>
</dbReference>
<evidence type="ECO:0000256" key="1">
    <source>
        <dbReference type="ARBA" id="ARBA00004167"/>
    </source>
</evidence>
<comment type="similarity">
    <text evidence="5">Belongs to the TonB family.</text>
</comment>
<keyword evidence="5" id="KW-0813">Transport</keyword>
<dbReference type="EMBL" id="JBHSGQ010000001">
    <property type="protein sequence ID" value="MFC4723983.1"/>
    <property type="molecule type" value="Genomic_DNA"/>
</dbReference>
<keyword evidence="5" id="KW-1003">Cell membrane</keyword>
<evidence type="ECO:0000256" key="5">
    <source>
        <dbReference type="RuleBase" id="RU362123"/>
    </source>
</evidence>
<protein>
    <recommendedName>
        <fullName evidence="5">Protein TonB</fullName>
    </recommendedName>
</protein>
<gene>
    <name evidence="7" type="ORF">ACFPB0_01640</name>
</gene>
<keyword evidence="8" id="KW-1185">Reference proteome</keyword>
<sequence>MFFVSAAWPQDLPESVTQPYVAYTQALEAGDLEAALEAAGAARSAGESARIDPFTLAVLTDNHAELLAALGQHRDAARAYAASAELLDGLNEDWLTRAQTWRLAASSALDGRLTRDAVTYIANARDRIGRADLTDSSVGEEASQIILTEVTERARAGRHVPAGLIAREGLESDLLAAAPPSATMGMLAFHAGVAEFLQAERSRPRTGSRVQPHMSSDSRAAFWLSAAHYFLASAGMEGETVDAMELWTEYLRNKLSSGELIDLDRQLSQAGYLLPPEARERRLARQRLECGDNCVDAELLEGGHPRYPIRAGLAGAEGFAVVRFDINPEGGTDNIRVLYSLPYSDFGVEAVRMVERWRYSPRTIDGEPVWCRGFVTQFSFSIRG</sequence>
<dbReference type="PROSITE" id="PS52015">
    <property type="entry name" value="TONB_CTD"/>
    <property type="match status" value="1"/>
</dbReference>
<organism evidence="7 8">
    <name type="scientific">Glycocaulis abyssi</name>
    <dbReference type="NCBI Taxonomy" id="1433403"/>
    <lineage>
        <taxon>Bacteria</taxon>
        <taxon>Pseudomonadati</taxon>
        <taxon>Pseudomonadota</taxon>
        <taxon>Alphaproteobacteria</taxon>
        <taxon>Maricaulales</taxon>
        <taxon>Maricaulaceae</taxon>
        <taxon>Glycocaulis</taxon>
    </lineage>
</organism>
<evidence type="ECO:0000256" key="3">
    <source>
        <dbReference type="ARBA" id="ARBA00022989"/>
    </source>
</evidence>
<evidence type="ECO:0000259" key="6">
    <source>
        <dbReference type="PROSITE" id="PS52015"/>
    </source>
</evidence>
<keyword evidence="5" id="KW-0653">Protein transport</keyword>
<keyword evidence="3" id="KW-1133">Transmembrane helix</keyword>
<feature type="domain" description="TonB C-terminal" evidence="6">
    <location>
        <begin position="292"/>
        <end position="384"/>
    </location>
</feature>
<reference evidence="8" key="1">
    <citation type="journal article" date="2019" name="Int. J. Syst. Evol. Microbiol.">
        <title>The Global Catalogue of Microorganisms (GCM) 10K type strain sequencing project: providing services to taxonomists for standard genome sequencing and annotation.</title>
        <authorList>
            <consortium name="The Broad Institute Genomics Platform"/>
            <consortium name="The Broad Institute Genome Sequencing Center for Infectious Disease"/>
            <person name="Wu L."/>
            <person name="Ma J."/>
        </authorList>
    </citation>
    <scope>NUCLEOTIDE SEQUENCE [LARGE SCALE GENOMIC DNA]</scope>
    <source>
        <strain evidence="8">CCUG 62981</strain>
    </source>
</reference>
<proteinExistence type="inferred from homology"/>
<evidence type="ECO:0000256" key="4">
    <source>
        <dbReference type="ARBA" id="ARBA00023136"/>
    </source>
</evidence>
<name>A0ABV9NAE4_9PROT</name>
<dbReference type="Proteomes" id="UP001596024">
    <property type="component" value="Unassembled WGS sequence"/>
</dbReference>
<dbReference type="Pfam" id="PF03544">
    <property type="entry name" value="TonB_C"/>
    <property type="match status" value="1"/>
</dbReference>